<dbReference type="InterPro" id="IPR025361">
    <property type="entry name" value="DUF4265"/>
</dbReference>
<keyword evidence="2" id="KW-1185">Reference proteome</keyword>
<evidence type="ECO:0000313" key="2">
    <source>
        <dbReference type="Proteomes" id="UP000317178"/>
    </source>
</evidence>
<sequence length="155" mass="17917">MKSLNHQIKDKDALSKINFLLEQDEDGWPPVTAESLWAIEREEGMYEIANIPFFVRGIAYGDIVKASTETGELIFEEKVEYLGHITLRIILYDLSCMKRVCEELEKLGCDWEGSHLNNLISVDVPPQSEYENVLEFLRIYIESEQLEYEEGAIPE</sequence>
<dbReference type="Pfam" id="PF14085">
    <property type="entry name" value="DUF4265"/>
    <property type="match status" value="1"/>
</dbReference>
<dbReference type="Proteomes" id="UP000317178">
    <property type="component" value="Chromosome"/>
</dbReference>
<proteinExistence type="predicted"/>
<organism evidence="1 2">
    <name type="scientific">Polystyrenella longa</name>
    <dbReference type="NCBI Taxonomy" id="2528007"/>
    <lineage>
        <taxon>Bacteria</taxon>
        <taxon>Pseudomonadati</taxon>
        <taxon>Planctomycetota</taxon>
        <taxon>Planctomycetia</taxon>
        <taxon>Planctomycetales</taxon>
        <taxon>Planctomycetaceae</taxon>
        <taxon>Polystyrenella</taxon>
    </lineage>
</organism>
<dbReference type="KEGG" id="plon:Pla110_42920"/>
<name>A0A518CTN7_9PLAN</name>
<reference evidence="1 2" key="1">
    <citation type="submission" date="2019-02" db="EMBL/GenBank/DDBJ databases">
        <title>Deep-cultivation of Planctomycetes and their phenomic and genomic characterization uncovers novel biology.</title>
        <authorList>
            <person name="Wiegand S."/>
            <person name="Jogler M."/>
            <person name="Boedeker C."/>
            <person name="Pinto D."/>
            <person name="Vollmers J."/>
            <person name="Rivas-Marin E."/>
            <person name="Kohn T."/>
            <person name="Peeters S.H."/>
            <person name="Heuer A."/>
            <person name="Rast P."/>
            <person name="Oberbeckmann S."/>
            <person name="Bunk B."/>
            <person name="Jeske O."/>
            <person name="Meyerdierks A."/>
            <person name="Storesund J.E."/>
            <person name="Kallscheuer N."/>
            <person name="Luecker S."/>
            <person name="Lage O.M."/>
            <person name="Pohl T."/>
            <person name="Merkel B.J."/>
            <person name="Hornburger P."/>
            <person name="Mueller R.-W."/>
            <person name="Bruemmer F."/>
            <person name="Labrenz M."/>
            <person name="Spormann A.M."/>
            <person name="Op den Camp H."/>
            <person name="Overmann J."/>
            <person name="Amann R."/>
            <person name="Jetten M.S.M."/>
            <person name="Mascher T."/>
            <person name="Medema M.H."/>
            <person name="Devos D.P."/>
            <person name="Kaster A.-K."/>
            <person name="Ovreas L."/>
            <person name="Rohde M."/>
            <person name="Galperin M.Y."/>
            <person name="Jogler C."/>
        </authorList>
    </citation>
    <scope>NUCLEOTIDE SEQUENCE [LARGE SCALE GENOMIC DNA]</scope>
    <source>
        <strain evidence="1 2">Pla110</strain>
    </source>
</reference>
<protein>
    <recommendedName>
        <fullName evidence="3">DUF4265 domain-containing protein</fullName>
    </recommendedName>
</protein>
<dbReference type="EMBL" id="CP036281">
    <property type="protein sequence ID" value="QDU82534.1"/>
    <property type="molecule type" value="Genomic_DNA"/>
</dbReference>
<gene>
    <name evidence="1" type="ORF">Pla110_42920</name>
</gene>
<accession>A0A518CTN7</accession>
<dbReference type="AlphaFoldDB" id="A0A518CTN7"/>
<dbReference type="RefSeq" id="WP_144998818.1">
    <property type="nucleotide sequence ID" value="NZ_CP036281.1"/>
</dbReference>
<evidence type="ECO:0008006" key="3">
    <source>
        <dbReference type="Google" id="ProtNLM"/>
    </source>
</evidence>
<dbReference type="OrthoDB" id="1030945at2"/>
<evidence type="ECO:0000313" key="1">
    <source>
        <dbReference type="EMBL" id="QDU82534.1"/>
    </source>
</evidence>